<dbReference type="RefSeq" id="WP_256531544.1">
    <property type="nucleotide sequence ID" value="NZ_CP101824.1"/>
</dbReference>
<keyword evidence="5 6" id="KW-0413">Isomerase</keyword>
<reference evidence="9 10" key="1">
    <citation type="journal article" date="2019" name="Int. J. Syst. Evol. Microbiol.">
        <title>The Global Catalogue of Microorganisms (GCM) 10K type strain sequencing project: providing services to taxonomists for standard genome sequencing and annotation.</title>
        <authorList>
            <consortium name="The Broad Institute Genomics Platform"/>
            <consortium name="The Broad Institute Genome Sequencing Center for Infectious Disease"/>
            <person name="Wu L."/>
            <person name="Ma J."/>
        </authorList>
    </citation>
    <scope>NUCLEOTIDE SEQUENCE [LARGE SCALE GENOMIC DNA]</scope>
    <source>
        <strain evidence="9 10">IBRC-M 10256</strain>
    </source>
</reference>
<feature type="region of interest" description="Disordered" evidence="7">
    <location>
        <begin position="213"/>
        <end position="237"/>
    </location>
</feature>
<dbReference type="GO" id="GO:0003755">
    <property type="term" value="F:peptidyl-prolyl cis-trans isomerase activity"/>
    <property type="evidence" value="ECO:0007669"/>
    <property type="project" value="UniProtKB-KW"/>
</dbReference>
<dbReference type="InterPro" id="IPR048261">
    <property type="entry name" value="SlpA/SlyD-like_ins_sf"/>
</dbReference>
<dbReference type="EC" id="5.2.1.8" evidence="3 6"/>
<dbReference type="Gene3D" id="3.10.50.40">
    <property type="match status" value="1"/>
</dbReference>
<gene>
    <name evidence="9" type="ORF">ACFOUR_16390</name>
</gene>
<keyword evidence="4 6" id="KW-0697">Rotamase</keyword>
<dbReference type="Pfam" id="PF00254">
    <property type="entry name" value="FKBP_C"/>
    <property type="match status" value="1"/>
</dbReference>
<evidence type="ECO:0000256" key="2">
    <source>
        <dbReference type="ARBA" id="ARBA00006577"/>
    </source>
</evidence>
<dbReference type="AlphaFoldDB" id="A0ABD5NS47"/>
<feature type="domain" description="PPIase FKBP-type" evidence="8">
    <location>
        <begin position="35"/>
        <end position="114"/>
    </location>
</feature>
<dbReference type="InterPro" id="IPR054016">
    <property type="entry name" value="FKBP26_IF"/>
</dbReference>
<sequence>MTDEAEREAETAADDAEEEPDAEAEATQESGLQDGDFVKIAYTARTIEDGQLVDTTDQEVAEEEGVADQEREFAPRTIVVGEGHIFEAVEDAVRGNEVGTSDTVTVAAEEAFGEYDPDAVETVSSEKIDEDDRYPGAQVQLDGRQGFVETIVGGRARVDFNHPLAGEDVEYDFEVIEEVDDREQQAAGLFEMYIDVEPEVHIEVDEVEEEVLVEPDDDADEDDSADESDEPEPEYETEIVEKETLYVESTPQLTMNQQWMFSKQQIAQDVMDKVGVDRVIVQDIIDGSGMGMPGMMGGMGGMGGMGDGDLEDALEDADVDADELVEELEAETDE</sequence>
<dbReference type="PROSITE" id="PS50059">
    <property type="entry name" value="FKBP_PPIASE"/>
    <property type="match status" value="1"/>
</dbReference>
<evidence type="ECO:0000256" key="5">
    <source>
        <dbReference type="ARBA" id="ARBA00023235"/>
    </source>
</evidence>
<comment type="similarity">
    <text evidence="2">Belongs to the FKBP-type PPIase family.</text>
</comment>
<evidence type="ECO:0000256" key="6">
    <source>
        <dbReference type="PROSITE-ProRule" id="PRU00277"/>
    </source>
</evidence>
<evidence type="ECO:0000259" key="8">
    <source>
        <dbReference type="PROSITE" id="PS50059"/>
    </source>
</evidence>
<feature type="compositionally biased region" description="Acidic residues" evidence="7">
    <location>
        <begin position="1"/>
        <end position="26"/>
    </location>
</feature>
<evidence type="ECO:0000256" key="3">
    <source>
        <dbReference type="ARBA" id="ARBA00013194"/>
    </source>
</evidence>
<dbReference type="InterPro" id="IPR046357">
    <property type="entry name" value="PPIase_dom_sf"/>
</dbReference>
<accession>A0ABD5NS47</accession>
<feature type="region of interest" description="Disordered" evidence="7">
    <location>
        <begin position="1"/>
        <end position="35"/>
    </location>
</feature>
<comment type="catalytic activity">
    <reaction evidence="1 6">
        <text>[protein]-peptidylproline (omega=180) = [protein]-peptidylproline (omega=0)</text>
        <dbReference type="Rhea" id="RHEA:16237"/>
        <dbReference type="Rhea" id="RHEA-COMP:10747"/>
        <dbReference type="Rhea" id="RHEA-COMP:10748"/>
        <dbReference type="ChEBI" id="CHEBI:83833"/>
        <dbReference type="ChEBI" id="CHEBI:83834"/>
        <dbReference type="EC" id="5.2.1.8"/>
    </reaction>
</comment>
<dbReference type="EMBL" id="JBHSAQ010000014">
    <property type="protein sequence ID" value="MFC3959941.1"/>
    <property type="molecule type" value="Genomic_DNA"/>
</dbReference>
<evidence type="ECO:0000256" key="1">
    <source>
        <dbReference type="ARBA" id="ARBA00000971"/>
    </source>
</evidence>
<evidence type="ECO:0000313" key="9">
    <source>
        <dbReference type="EMBL" id="MFC3959941.1"/>
    </source>
</evidence>
<dbReference type="PANTHER" id="PTHR47861:SF2">
    <property type="entry name" value="LONG-TYPE PEPTIDYL-PROLYL CIS-TRANS ISOMERASE"/>
    <property type="match status" value="1"/>
</dbReference>
<dbReference type="Gene3D" id="2.40.10.330">
    <property type="match status" value="1"/>
</dbReference>
<proteinExistence type="inferred from homology"/>
<dbReference type="GeneID" id="73904292"/>
<evidence type="ECO:0000256" key="7">
    <source>
        <dbReference type="SAM" id="MobiDB-lite"/>
    </source>
</evidence>
<organism evidence="9 10">
    <name type="scientific">Halovivax cerinus</name>
    <dbReference type="NCBI Taxonomy" id="1487865"/>
    <lineage>
        <taxon>Archaea</taxon>
        <taxon>Methanobacteriati</taxon>
        <taxon>Methanobacteriota</taxon>
        <taxon>Stenosarchaea group</taxon>
        <taxon>Halobacteria</taxon>
        <taxon>Halobacteriales</taxon>
        <taxon>Natrialbaceae</taxon>
        <taxon>Halovivax</taxon>
    </lineage>
</organism>
<dbReference type="InterPro" id="IPR001179">
    <property type="entry name" value="PPIase_FKBP_dom"/>
</dbReference>
<dbReference type="Proteomes" id="UP001595846">
    <property type="component" value="Unassembled WGS sequence"/>
</dbReference>
<evidence type="ECO:0000256" key="4">
    <source>
        <dbReference type="ARBA" id="ARBA00023110"/>
    </source>
</evidence>
<comment type="caution">
    <text evidence="9">The sequence shown here is derived from an EMBL/GenBank/DDBJ whole genome shotgun (WGS) entry which is preliminary data.</text>
</comment>
<evidence type="ECO:0000313" key="10">
    <source>
        <dbReference type="Proteomes" id="UP001595846"/>
    </source>
</evidence>
<dbReference type="PANTHER" id="PTHR47861">
    <property type="entry name" value="FKBP-TYPE PEPTIDYL-PROLYL CIS-TRANS ISOMERASE SLYD"/>
    <property type="match status" value="1"/>
</dbReference>
<protein>
    <recommendedName>
        <fullName evidence="3 6">peptidylprolyl isomerase</fullName>
        <ecNumber evidence="3 6">5.2.1.8</ecNumber>
    </recommendedName>
</protein>
<dbReference type="SUPFAM" id="SSF54534">
    <property type="entry name" value="FKBP-like"/>
    <property type="match status" value="1"/>
</dbReference>
<dbReference type="Pfam" id="PF22199">
    <property type="entry name" value="FKBP26_IF"/>
    <property type="match status" value="1"/>
</dbReference>
<name>A0ABD5NS47_9EURY</name>
<keyword evidence="10" id="KW-1185">Reference proteome</keyword>